<dbReference type="EC" id="3.5.1.5" evidence="3"/>
<sequence>MIPGEYVLSRDPITCNAGKATRIINVVNRGDRPIQVGSHYHFSEANPQLQFDRLAARGMRLDSPAGTAVRFEPGDARSVHLVELGGAREVYGLRDEVNGPVGSTVSMFSTEAIGGSAGYDIARDPDLAVRHKEYRKESAPEQELHGEQAETVSPAKNSTATDQEFHGDPETQTNSMQAVSSASGDVPTESTSRSEGRPADPSSDGRSVADQSSEDPSSDDPASEEERP</sequence>
<dbReference type="NCBIfam" id="NF009682">
    <property type="entry name" value="PRK13203.1"/>
    <property type="match status" value="1"/>
</dbReference>
<proteinExistence type="inferred from homology"/>
<dbReference type="GO" id="GO:0035550">
    <property type="term" value="C:urease complex"/>
    <property type="evidence" value="ECO:0007669"/>
    <property type="project" value="InterPro"/>
</dbReference>
<comment type="subunit">
    <text evidence="3">Heterotrimer of UreA (gamma), UreB (beta) and UreC (alpha) subunits. Three heterotrimers associate to form the active enzyme.</text>
</comment>
<comment type="subcellular location">
    <subcellularLocation>
        <location evidence="3">Cytoplasm</location>
    </subcellularLocation>
</comment>
<name>A0A1X6WV11_9MICO</name>
<dbReference type="EMBL" id="FWFF01000001">
    <property type="protein sequence ID" value="SLM89043.1"/>
    <property type="molecule type" value="Genomic_DNA"/>
</dbReference>
<keyword evidence="6" id="KW-1185">Reference proteome</keyword>
<dbReference type="NCBIfam" id="TIGR00192">
    <property type="entry name" value="urease_beta"/>
    <property type="match status" value="1"/>
</dbReference>
<dbReference type="RefSeq" id="WP_087003382.1">
    <property type="nucleotide sequence ID" value="NZ_FWFF01000001.1"/>
</dbReference>
<keyword evidence="3" id="KW-0963">Cytoplasm</keyword>
<dbReference type="UniPathway" id="UPA00258">
    <property type="reaction ID" value="UER00370"/>
</dbReference>
<dbReference type="SUPFAM" id="SSF51278">
    <property type="entry name" value="Urease, beta-subunit"/>
    <property type="match status" value="1"/>
</dbReference>
<evidence type="ECO:0000256" key="3">
    <source>
        <dbReference type="HAMAP-Rule" id="MF_01954"/>
    </source>
</evidence>
<dbReference type="PANTHER" id="PTHR33569:SF1">
    <property type="entry name" value="UREASE"/>
    <property type="match status" value="1"/>
</dbReference>
<dbReference type="InterPro" id="IPR050069">
    <property type="entry name" value="Urease_subunit"/>
</dbReference>
<feature type="compositionally biased region" description="Acidic residues" evidence="4">
    <location>
        <begin position="212"/>
        <end position="228"/>
    </location>
</feature>
<evidence type="ECO:0000256" key="1">
    <source>
        <dbReference type="ARBA" id="ARBA00022801"/>
    </source>
</evidence>
<dbReference type="PANTHER" id="PTHR33569">
    <property type="entry name" value="UREASE"/>
    <property type="match status" value="1"/>
</dbReference>
<dbReference type="GO" id="GO:0043419">
    <property type="term" value="P:urea catabolic process"/>
    <property type="evidence" value="ECO:0007669"/>
    <property type="project" value="UniProtKB-UniRule"/>
</dbReference>
<dbReference type="InterPro" id="IPR002019">
    <property type="entry name" value="Urease_beta-like"/>
</dbReference>
<feature type="compositionally biased region" description="Basic and acidic residues" evidence="4">
    <location>
        <begin position="134"/>
        <end position="148"/>
    </location>
</feature>
<gene>
    <name evidence="3" type="primary">ureB</name>
    <name evidence="5" type="ORF">FM105_01090</name>
</gene>
<dbReference type="Pfam" id="PF00699">
    <property type="entry name" value="Urease_beta"/>
    <property type="match status" value="1"/>
</dbReference>
<evidence type="ECO:0000313" key="5">
    <source>
        <dbReference type="EMBL" id="SLM89043.1"/>
    </source>
</evidence>
<dbReference type="HAMAP" id="MF_01954">
    <property type="entry name" value="Urease_beta"/>
    <property type="match status" value="1"/>
</dbReference>
<dbReference type="GO" id="GO:0009039">
    <property type="term" value="F:urease activity"/>
    <property type="evidence" value="ECO:0007669"/>
    <property type="project" value="UniProtKB-UniRule"/>
</dbReference>
<dbReference type="InterPro" id="IPR036461">
    <property type="entry name" value="Urease_betasu_sf"/>
</dbReference>
<reference evidence="6" key="1">
    <citation type="submission" date="2017-02" db="EMBL/GenBank/DDBJ databases">
        <authorList>
            <person name="Dridi B."/>
        </authorList>
    </citation>
    <scope>NUCLEOTIDE SEQUENCE [LARGE SCALE GENOMIC DNA]</scope>
    <source>
        <strain evidence="6">B Co 03.10</strain>
    </source>
</reference>
<evidence type="ECO:0000256" key="2">
    <source>
        <dbReference type="ARBA" id="ARBA00047778"/>
    </source>
</evidence>
<organism evidence="5 6">
    <name type="scientific">Brevibacterium yomogidense</name>
    <dbReference type="NCBI Taxonomy" id="946573"/>
    <lineage>
        <taxon>Bacteria</taxon>
        <taxon>Bacillati</taxon>
        <taxon>Actinomycetota</taxon>
        <taxon>Actinomycetes</taxon>
        <taxon>Micrococcales</taxon>
        <taxon>Brevibacteriaceae</taxon>
        <taxon>Brevibacterium</taxon>
    </lineage>
</organism>
<dbReference type="Gene3D" id="2.10.150.10">
    <property type="entry name" value="Urease, beta subunit"/>
    <property type="match status" value="1"/>
</dbReference>
<comment type="catalytic activity">
    <reaction evidence="2 3">
        <text>urea + 2 H2O + H(+) = hydrogencarbonate + 2 NH4(+)</text>
        <dbReference type="Rhea" id="RHEA:20557"/>
        <dbReference type="ChEBI" id="CHEBI:15377"/>
        <dbReference type="ChEBI" id="CHEBI:15378"/>
        <dbReference type="ChEBI" id="CHEBI:16199"/>
        <dbReference type="ChEBI" id="CHEBI:17544"/>
        <dbReference type="ChEBI" id="CHEBI:28938"/>
        <dbReference type="EC" id="3.5.1.5"/>
    </reaction>
</comment>
<feature type="compositionally biased region" description="Polar residues" evidence="4">
    <location>
        <begin position="170"/>
        <end position="191"/>
    </location>
</feature>
<dbReference type="AlphaFoldDB" id="A0A1X6WV11"/>
<evidence type="ECO:0000256" key="4">
    <source>
        <dbReference type="SAM" id="MobiDB-lite"/>
    </source>
</evidence>
<accession>A0A1X6WV11</accession>
<evidence type="ECO:0000313" key="6">
    <source>
        <dbReference type="Proteomes" id="UP000196581"/>
    </source>
</evidence>
<comment type="pathway">
    <text evidence="3">Nitrogen metabolism; urea degradation; CO(2) and NH(3) from urea (urease route): step 1/1.</text>
</comment>
<keyword evidence="1 3" id="KW-0378">Hydrolase</keyword>
<comment type="similarity">
    <text evidence="3">Belongs to the urease beta subunit family.</text>
</comment>
<protein>
    <recommendedName>
        <fullName evidence="3">Urease subunit beta</fullName>
        <ecNumber evidence="3">3.5.1.5</ecNumber>
    </recommendedName>
    <alternativeName>
        <fullName evidence="3">Urea amidohydrolase subunit beta</fullName>
    </alternativeName>
</protein>
<dbReference type="Proteomes" id="UP000196581">
    <property type="component" value="Unassembled WGS sequence"/>
</dbReference>
<feature type="region of interest" description="Disordered" evidence="4">
    <location>
        <begin position="134"/>
        <end position="228"/>
    </location>
</feature>
<feature type="compositionally biased region" description="Polar residues" evidence="4">
    <location>
        <begin position="150"/>
        <end position="162"/>
    </location>
</feature>
<dbReference type="CDD" id="cd00407">
    <property type="entry name" value="Urease_beta"/>
    <property type="match status" value="1"/>
</dbReference>